<comment type="caution">
    <text evidence="3">The sequence shown here is derived from an EMBL/GenBank/DDBJ whole genome shotgun (WGS) entry which is preliminary data.</text>
</comment>
<gene>
    <name evidence="3" type="ORF">S01H4_31841</name>
</gene>
<keyword evidence="1" id="KW-0808">Transferase</keyword>
<dbReference type="Gene3D" id="3.40.1160.10">
    <property type="entry name" value="Acetylglutamate kinase-like"/>
    <property type="match status" value="1"/>
</dbReference>
<organism evidence="3">
    <name type="scientific">marine sediment metagenome</name>
    <dbReference type="NCBI Taxonomy" id="412755"/>
    <lineage>
        <taxon>unclassified sequences</taxon>
        <taxon>metagenomes</taxon>
        <taxon>ecological metagenomes</taxon>
    </lineage>
</organism>
<dbReference type="PANTHER" id="PTHR23342">
    <property type="entry name" value="N-ACETYLGLUTAMATE SYNTHASE"/>
    <property type="match status" value="1"/>
</dbReference>
<reference evidence="3" key="1">
    <citation type="journal article" date="2014" name="Front. Microbiol.">
        <title>High frequency of phylogenetically diverse reductive dehalogenase-homologous genes in deep subseafloor sedimentary metagenomes.</title>
        <authorList>
            <person name="Kawai M."/>
            <person name="Futagami T."/>
            <person name="Toyoda A."/>
            <person name="Takaki Y."/>
            <person name="Nishi S."/>
            <person name="Hori S."/>
            <person name="Arai W."/>
            <person name="Tsubouchi T."/>
            <person name="Morono Y."/>
            <person name="Uchiyama I."/>
            <person name="Ito T."/>
            <person name="Fujiyama A."/>
            <person name="Inagaki F."/>
            <person name="Takami H."/>
        </authorList>
    </citation>
    <scope>NUCLEOTIDE SEQUENCE</scope>
    <source>
        <strain evidence="3">Expedition CK06-06</strain>
    </source>
</reference>
<dbReference type="PANTHER" id="PTHR23342:SF0">
    <property type="entry name" value="N-ACETYLGLUTAMATE SYNTHASE, MITOCHONDRIAL"/>
    <property type="match status" value="1"/>
</dbReference>
<name>X1ALU9_9ZZZZ</name>
<sequence>MKKPYKIIKTGGNELAAPGFIQDLAAAIKEQQKEFSCILVHGGGRAIDELMQKMQIEPQFKNGQRITDEATLEVAEMVLSGKINKKLVLELSAIGLDVIGLSGVDRKLLQVEPWGVEMNLVGRIVKVRAELLAEYCEKDVVPVISPISVAPPVATMLML</sequence>
<feature type="domain" description="Aspartate/glutamate/uridylate kinase" evidence="2">
    <location>
        <begin position="6"/>
        <end position="150"/>
    </location>
</feature>
<dbReference type="GO" id="GO:0003991">
    <property type="term" value="F:acetylglutamate kinase activity"/>
    <property type="evidence" value="ECO:0007669"/>
    <property type="project" value="TreeGrafter"/>
</dbReference>
<accession>X1ALU9</accession>
<dbReference type="GO" id="GO:0006526">
    <property type="term" value="P:L-arginine biosynthetic process"/>
    <property type="evidence" value="ECO:0007669"/>
    <property type="project" value="TreeGrafter"/>
</dbReference>
<evidence type="ECO:0000313" key="3">
    <source>
        <dbReference type="EMBL" id="GAG83529.1"/>
    </source>
</evidence>
<dbReference type="Pfam" id="PF00696">
    <property type="entry name" value="AA_kinase"/>
    <property type="match status" value="1"/>
</dbReference>
<proteinExistence type="predicted"/>
<evidence type="ECO:0000256" key="1">
    <source>
        <dbReference type="ARBA" id="ARBA00022679"/>
    </source>
</evidence>
<dbReference type="EMBL" id="BART01016580">
    <property type="protein sequence ID" value="GAG83529.1"/>
    <property type="molecule type" value="Genomic_DNA"/>
</dbReference>
<protein>
    <recommendedName>
        <fullName evidence="2">Aspartate/glutamate/uridylate kinase domain-containing protein</fullName>
    </recommendedName>
</protein>
<dbReference type="SUPFAM" id="SSF53633">
    <property type="entry name" value="Carbamate kinase-like"/>
    <property type="match status" value="1"/>
</dbReference>
<dbReference type="InterPro" id="IPR001048">
    <property type="entry name" value="Asp/Glu/Uridylate_kinase"/>
</dbReference>
<evidence type="ECO:0000259" key="2">
    <source>
        <dbReference type="Pfam" id="PF00696"/>
    </source>
</evidence>
<feature type="non-terminal residue" evidence="3">
    <location>
        <position position="159"/>
    </location>
</feature>
<dbReference type="AlphaFoldDB" id="X1ALU9"/>
<dbReference type="InterPro" id="IPR036393">
    <property type="entry name" value="AceGlu_kinase-like_sf"/>
</dbReference>